<evidence type="ECO:0000313" key="2">
    <source>
        <dbReference type="Proteomes" id="UP000324222"/>
    </source>
</evidence>
<protein>
    <submittedName>
        <fullName evidence="1">Uncharacterized protein</fullName>
    </submittedName>
</protein>
<evidence type="ECO:0000313" key="1">
    <source>
        <dbReference type="EMBL" id="MPC36675.1"/>
    </source>
</evidence>
<dbReference type="EMBL" id="VSRR010003577">
    <property type="protein sequence ID" value="MPC36675.1"/>
    <property type="molecule type" value="Genomic_DNA"/>
</dbReference>
<gene>
    <name evidence="1" type="ORF">E2C01_030142</name>
</gene>
<name>A0A5B7ETF2_PORTR</name>
<dbReference type="Proteomes" id="UP000324222">
    <property type="component" value="Unassembled WGS sequence"/>
</dbReference>
<sequence length="60" mass="6776">MCYSGCLGAPLFILLHHSCKPVTTVGDLNKHLAQRQFHQTKTVLRLTNHVSFLTHVCVFI</sequence>
<keyword evidence="2" id="KW-1185">Reference proteome</keyword>
<comment type="caution">
    <text evidence="1">The sequence shown here is derived from an EMBL/GenBank/DDBJ whole genome shotgun (WGS) entry which is preliminary data.</text>
</comment>
<reference evidence="1 2" key="1">
    <citation type="submission" date="2019-05" db="EMBL/GenBank/DDBJ databases">
        <title>Another draft genome of Portunus trituberculatus and its Hox gene families provides insights of decapod evolution.</title>
        <authorList>
            <person name="Jeong J.-H."/>
            <person name="Song I."/>
            <person name="Kim S."/>
            <person name="Choi T."/>
            <person name="Kim D."/>
            <person name="Ryu S."/>
            <person name="Kim W."/>
        </authorList>
    </citation>
    <scope>NUCLEOTIDE SEQUENCE [LARGE SCALE GENOMIC DNA]</scope>
    <source>
        <tissue evidence="1">Muscle</tissue>
    </source>
</reference>
<dbReference type="AlphaFoldDB" id="A0A5B7ETF2"/>
<proteinExistence type="predicted"/>
<organism evidence="1 2">
    <name type="scientific">Portunus trituberculatus</name>
    <name type="common">Swimming crab</name>
    <name type="synonym">Neptunus trituberculatus</name>
    <dbReference type="NCBI Taxonomy" id="210409"/>
    <lineage>
        <taxon>Eukaryota</taxon>
        <taxon>Metazoa</taxon>
        <taxon>Ecdysozoa</taxon>
        <taxon>Arthropoda</taxon>
        <taxon>Crustacea</taxon>
        <taxon>Multicrustacea</taxon>
        <taxon>Malacostraca</taxon>
        <taxon>Eumalacostraca</taxon>
        <taxon>Eucarida</taxon>
        <taxon>Decapoda</taxon>
        <taxon>Pleocyemata</taxon>
        <taxon>Brachyura</taxon>
        <taxon>Eubrachyura</taxon>
        <taxon>Portunoidea</taxon>
        <taxon>Portunidae</taxon>
        <taxon>Portuninae</taxon>
        <taxon>Portunus</taxon>
    </lineage>
</organism>
<accession>A0A5B7ETF2</accession>